<dbReference type="SUPFAM" id="SSF47781">
    <property type="entry name" value="RuvA domain 2-like"/>
    <property type="match status" value="3"/>
</dbReference>
<dbReference type="RefSeq" id="WP_145660460.1">
    <property type="nucleotide sequence ID" value="NZ_VIWO01000001.1"/>
</dbReference>
<evidence type="ECO:0000256" key="1">
    <source>
        <dbReference type="SAM" id="Phobius"/>
    </source>
</evidence>
<organism evidence="2 3">
    <name type="scientific">Chitinophaga polysaccharea</name>
    <dbReference type="NCBI Taxonomy" id="1293035"/>
    <lineage>
        <taxon>Bacteria</taxon>
        <taxon>Pseudomonadati</taxon>
        <taxon>Bacteroidota</taxon>
        <taxon>Chitinophagia</taxon>
        <taxon>Chitinophagales</taxon>
        <taxon>Chitinophagaceae</taxon>
        <taxon>Chitinophaga</taxon>
    </lineage>
</organism>
<dbReference type="Proteomes" id="UP000320811">
    <property type="component" value="Unassembled WGS sequence"/>
</dbReference>
<keyword evidence="2" id="KW-0238">DNA-binding</keyword>
<dbReference type="Gene3D" id="1.10.150.280">
    <property type="entry name" value="AF1531-like domain"/>
    <property type="match status" value="1"/>
</dbReference>
<name>A0A561Q1D1_9BACT</name>
<dbReference type="GO" id="GO:0003677">
    <property type="term" value="F:DNA binding"/>
    <property type="evidence" value="ECO:0007669"/>
    <property type="project" value="UniProtKB-KW"/>
</dbReference>
<keyword evidence="1" id="KW-1133">Transmembrane helix</keyword>
<dbReference type="Pfam" id="PF12836">
    <property type="entry name" value="HHH_3"/>
    <property type="match status" value="2"/>
</dbReference>
<dbReference type="InterPro" id="IPR051675">
    <property type="entry name" value="Endo/Exo/Phosphatase_dom_1"/>
</dbReference>
<feature type="transmembrane region" description="Helical" evidence="1">
    <location>
        <begin position="20"/>
        <end position="40"/>
    </location>
</feature>
<accession>A0A561Q1D1</accession>
<keyword evidence="1" id="KW-0812">Transmembrane</keyword>
<dbReference type="InterPro" id="IPR010994">
    <property type="entry name" value="RuvA_2-like"/>
</dbReference>
<dbReference type="AlphaFoldDB" id="A0A561Q1D1"/>
<evidence type="ECO:0000313" key="3">
    <source>
        <dbReference type="Proteomes" id="UP000320811"/>
    </source>
</evidence>
<dbReference type="GO" id="GO:0015628">
    <property type="term" value="P:protein secretion by the type II secretion system"/>
    <property type="evidence" value="ECO:0007669"/>
    <property type="project" value="TreeGrafter"/>
</dbReference>
<keyword evidence="1" id="KW-0472">Membrane</keyword>
<sequence length="320" mass="36897">MWKTVVREYLRFSRKERAGITLLVAAMLLTCYTPDLLFYFRRVPVTDSTDLKAAIQYFEALEADSVSGILAAEAVLPEKPLFYFDPNTLPVAGWQQLGLSERTALTITKYVAHGGHFREPADLQKIYGLPPALYARLQPWVRIVKDNSRKKIWREKDIAVGYRREQSGYRAWQKDTTFRRYSKKAPPEIIDINTADSVAWQTLPGIGPGFSRRITTFRERLGGFYAVEQVAECYGLPDSTFQKIQPFLKIGSSSLKKLDLNLTDEKSLAAHPYIRYKLAHLIVQYRSTHAGFREVSELRNLPLVDDVIYRKIEHYIYIKH</sequence>
<dbReference type="PANTHER" id="PTHR21180:SF32">
    <property type="entry name" value="ENDONUCLEASE_EXONUCLEASE_PHOSPHATASE FAMILY DOMAIN-CONTAINING PROTEIN 1"/>
    <property type="match status" value="1"/>
</dbReference>
<dbReference type="OrthoDB" id="981124at2"/>
<dbReference type="GO" id="GO:0015627">
    <property type="term" value="C:type II protein secretion system complex"/>
    <property type="evidence" value="ECO:0007669"/>
    <property type="project" value="TreeGrafter"/>
</dbReference>
<reference evidence="2 3" key="1">
    <citation type="submission" date="2019-06" db="EMBL/GenBank/DDBJ databases">
        <title>Sorghum-associated microbial communities from plants grown in Nebraska, USA.</title>
        <authorList>
            <person name="Schachtman D."/>
        </authorList>
    </citation>
    <scope>NUCLEOTIDE SEQUENCE [LARGE SCALE GENOMIC DNA]</scope>
    <source>
        <strain evidence="2 3">1209</strain>
    </source>
</reference>
<evidence type="ECO:0000313" key="2">
    <source>
        <dbReference type="EMBL" id="TWF44154.1"/>
    </source>
</evidence>
<comment type="caution">
    <text evidence="2">The sequence shown here is derived from an EMBL/GenBank/DDBJ whole genome shotgun (WGS) entry which is preliminary data.</text>
</comment>
<dbReference type="EMBL" id="VIWO01000001">
    <property type="protein sequence ID" value="TWF44154.1"/>
    <property type="molecule type" value="Genomic_DNA"/>
</dbReference>
<protein>
    <submittedName>
        <fullName evidence="2">DNA uptake protein ComE-like DNA-binding protein</fullName>
    </submittedName>
</protein>
<gene>
    <name evidence="2" type="ORF">FHW36_10172</name>
</gene>
<dbReference type="Gene3D" id="1.10.150.320">
    <property type="entry name" value="Photosystem II 12 kDa extrinsic protein"/>
    <property type="match status" value="1"/>
</dbReference>
<proteinExistence type="predicted"/>
<dbReference type="PANTHER" id="PTHR21180">
    <property type="entry name" value="ENDONUCLEASE/EXONUCLEASE/PHOSPHATASE FAMILY DOMAIN-CONTAINING PROTEIN 1"/>
    <property type="match status" value="1"/>
</dbReference>
<keyword evidence="3" id="KW-1185">Reference proteome</keyword>